<dbReference type="InterPro" id="IPR050155">
    <property type="entry name" value="HAD-like_hydrolase_sf"/>
</dbReference>
<dbReference type="GO" id="GO:0005829">
    <property type="term" value="C:cytosol"/>
    <property type="evidence" value="ECO:0007669"/>
    <property type="project" value="TreeGrafter"/>
</dbReference>
<dbReference type="PATRIC" id="fig|1121326.3.peg.2113"/>
<dbReference type="SFLD" id="SFLDS00003">
    <property type="entry name" value="Haloacid_Dehalogenase"/>
    <property type="match status" value="1"/>
</dbReference>
<dbReference type="GO" id="GO:0006281">
    <property type="term" value="P:DNA repair"/>
    <property type="evidence" value="ECO:0007669"/>
    <property type="project" value="TreeGrafter"/>
</dbReference>
<evidence type="ECO:0000313" key="1">
    <source>
        <dbReference type="EMBL" id="KZL92313.1"/>
    </source>
</evidence>
<dbReference type="PANTHER" id="PTHR43434">
    <property type="entry name" value="PHOSPHOGLYCOLATE PHOSPHATASE"/>
    <property type="match status" value="1"/>
</dbReference>
<dbReference type="InterPro" id="IPR036412">
    <property type="entry name" value="HAD-like_sf"/>
</dbReference>
<dbReference type="GO" id="GO:0008967">
    <property type="term" value="F:phosphoglycolate phosphatase activity"/>
    <property type="evidence" value="ECO:0007669"/>
    <property type="project" value="UniProtKB-EC"/>
</dbReference>
<dbReference type="OrthoDB" id="9807630at2"/>
<dbReference type="AlphaFoldDB" id="A0A162T726"/>
<dbReference type="NCBIfam" id="TIGR01549">
    <property type="entry name" value="HAD-SF-IA-v1"/>
    <property type="match status" value="1"/>
</dbReference>
<organism evidence="1 2">
    <name type="scientific">Clostridium magnum DSM 2767</name>
    <dbReference type="NCBI Taxonomy" id="1121326"/>
    <lineage>
        <taxon>Bacteria</taxon>
        <taxon>Bacillati</taxon>
        <taxon>Bacillota</taxon>
        <taxon>Clostridia</taxon>
        <taxon>Eubacteriales</taxon>
        <taxon>Clostridiaceae</taxon>
        <taxon>Clostridium</taxon>
    </lineage>
</organism>
<dbReference type="EMBL" id="LWAE01000002">
    <property type="protein sequence ID" value="KZL92313.1"/>
    <property type="molecule type" value="Genomic_DNA"/>
</dbReference>
<evidence type="ECO:0000313" key="2">
    <source>
        <dbReference type="Proteomes" id="UP000076603"/>
    </source>
</evidence>
<dbReference type="Proteomes" id="UP000076603">
    <property type="component" value="Unassembled WGS sequence"/>
</dbReference>
<dbReference type="InterPro" id="IPR023214">
    <property type="entry name" value="HAD_sf"/>
</dbReference>
<dbReference type="PANTHER" id="PTHR43434:SF1">
    <property type="entry name" value="PHOSPHOGLYCOLATE PHOSPHATASE"/>
    <property type="match status" value="1"/>
</dbReference>
<accession>A0A162T726</accession>
<keyword evidence="1" id="KW-0378">Hydrolase</keyword>
<sequence length="217" mass="24657">MRKYDTVIFDLDGTLLNTLDDLTDSVNYALELHNFPCRTIEEVRSFVGNGVARLMELAIPDGYNNPKYENCLTDFRNHYSKNMQNKTGTYKGILELLEELSKRNYKLAIVSNKFDKAVKGLNQIYFQKYIKVAIGESENISKKPSPDTVFKALEELCSTADKSVYVGDSEVDIKTAKNSKTTSVGVTWGFRDRVVLEQEGADYIIDRPEELLKIINS</sequence>
<dbReference type="SFLD" id="SFLDG01129">
    <property type="entry name" value="C1.5:_HAD__Beta-PGM__Phosphata"/>
    <property type="match status" value="1"/>
</dbReference>
<dbReference type="RefSeq" id="WP_066621707.1">
    <property type="nucleotide sequence ID" value="NZ_FQXL01000004.1"/>
</dbReference>
<dbReference type="SUPFAM" id="SSF56784">
    <property type="entry name" value="HAD-like"/>
    <property type="match status" value="1"/>
</dbReference>
<dbReference type="InterPro" id="IPR006439">
    <property type="entry name" value="HAD-SF_hydro_IA"/>
</dbReference>
<name>A0A162T726_9CLOT</name>
<dbReference type="InterPro" id="IPR023198">
    <property type="entry name" value="PGP-like_dom2"/>
</dbReference>
<protein>
    <submittedName>
        <fullName evidence="1">Phosphoglycolate phosphatase</fullName>
        <ecNumber evidence="1">3.1.3.18</ecNumber>
    </submittedName>
</protein>
<dbReference type="STRING" id="1121326.CLMAG_21220"/>
<gene>
    <name evidence="1" type="primary">gph_2</name>
    <name evidence="1" type="ORF">CLMAG_21220</name>
</gene>
<dbReference type="Gene3D" id="3.40.50.1000">
    <property type="entry name" value="HAD superfamily/HAD-like"/>
    <property type="match status" value="1"/>
</dbReference>
<dbReference type="Pfam" id="PF13419">
    <property type="entry name" value="HAD_2"/>
    <property type="match status" value="1"/>
</dbReference>
<dbReference type="FunFam" id="3.40.50.1000:FF:000022">
    <property type="entry name" value="Phosphoglycolate phosphatase"/>
    <property type="match status" value="1"/>
</dbReference>
<reference evidence="1 2" key="1">
    <citation type="submission" date="2016-04" db="EMBL/GenBank/DDBJ databases">
        <title>Genome sequence of Clostridium magnum DSM 2767.</title>
        <authorList>
            <person name="Poehlein A."/>
            <person name="Uhlig R."/>
            <person name="Fischer R."/>
            <person name="Bahl H."/>
            <person name="Daniel R."/>
        </authorList>
    </citation>
    <scope>NUCLEOTIDE SEQUENCE [LARGE SCALE GENOMIC DNA]</scope>
    <source>
        <strain evidence="1 2">DSM 2767</strain>
    </source>
</reference>
<proteinExistence type="predicted"/>
<dbReference type="SFLD" id="SFLDG01135">
    <property type="entry name" value="C1.5.6:_HAD__Beta-PGM__Phospha"/>
    <property type="match status" value="1"/>
</dbReference>
<dbReference type="InterPro" id="IPR041492">
    <property type="entry name" value="HAD_2"/>
</dbReference>
<comment type="caution">
    <text evidence="1">The sequence shown here is derived from an EMBL/GenBank/DDBJ whole genome shotgun (WGS) entry which is preliminary data.</text>
</comment>
<dbReference type="EC" id="3.1.3.18" evidence="1"/>
<keyword evidence="2" id="KW-1185">Reference proteome</keyword>
<dbReference type="Gene3D" id="1.10.150.240">
    <property type="entry name" value="Putative phosphatase, domain 2"/>
    <property type="match status" value="1"/>
</dbReference>